<dbReference type="Gene3D" id="2.60.40.1120">
    <property type="entry name" value="Carboxypeptidase-like, regulatory domain"/>
    <property type="match status" value="1"/>
</dbReference>
<keyword evidence="5 9" id="KW-0798">TonB box</keyword>
<dbReference type="EMBL" id="FAOP01000002">
    <property type="protein sequence ID" value="CUU01909.1"/>
    <property type="molecule type" value="Genomic_DNA"/>
</dbReference>
<evidence type="ECO:0000256" key="10">
    <source>
        <dbReference type="SAM" id="SignalP"/>
    </source>
</evidence>
<dbReference type="GO" id="GO:0044718">
    <property type="term" value="P:siderophore transmembrane transport"/>
    <property type="evidence" value="ECO:0007669"/>
    <property type="project" value="TreeGrafter"/>
</dbReference>
<dbReference type="PANTHER" id="PTHR30069">
    <property type="entry name" value="TONB-DEPENDENT OUTER MEMBRANE RECEPTOR"/>
    <property type="match status" value="1"/>
</dbReference>
<feature type="domain" description="TonB-dependent receptor-like beta-barrel" evidence="11">
    <location>
        <begin position="283"/>
        <end position="721"/>
    </location>
</feature>
<evidence type="ECO:0000259" key="11">
    <source>
        <dbReference type="Pfam" id="PF00593"/>
    </source>
</evidence>
<accession>A0A0N7MUV3</accession>
<keyword evidence="4 8" id="KW-0812">Transmembrane</keyword>
<dbReference type="EMBL" id="CZVI01000052">
    <property type="protein sequence ID" value="CUS94645.1"/>
    <property type="molecule type" value="Genomic_DNA"/>
</dbReference>
<evidence type="ECO:0000256" key="7">
    <source>
        <dbReference type="ARBA" id="ARBA00023237"/>
    </source>
</evidence>
<dbReference type="InterPro" id="IPR008969">
    <property type="entry name" value="CarboxyPept-like_regulatory"/>
</dbReference>
<feature type="signal peptide" evidence="10">
    <location>
        <begin position="1"/>
        <end position="21"/>
    </location>
</feature>
<comment type="similarity">
    <text evidence="8 9">Belongs to the TonB-dependent receptor family.</text>
</comment>
<proteinExistence type="inferred from homology"/>
<dbReference type="STRING" id="1633631.GCA_001442925_00397"/>
<protein>
    <submittedName>
        <fullName evidence="14">Iron complex outermembrane recepter protein</fullName>
    </submittedName>
</protein>
<evidence type="ECO:0000256" key="2">
    <source>
        <dbReference type="ARBA" id="ARBA00022448"/>
    </source>
</evidence>
<dbReference type="InterPro" id="IPR037066">
    <property type="entry name" value="Plug_dom_sf"/>
</dbReference>
<dbReference type="PROSITE" id="PS52016">
    <property type="entry name" value="TONB_DEPENDENT_REC_3"/>
    <property type="match status" value="1"/>
</dbReference>
<dbReference type="GO" id="GO:0009279">
    <property type="term" value="C:cell outer membrane"/>
    <property type="evidence" value="ECO:0007669"/>
    <property type="project" value="UniProtKB-SubCell"/>
</dbReference>
<accession>A0A0P1MA81</accession>
<comment type="subcellular location">
    <subcellularLocation>
        <location evidence="1 8">Cell outer membrane</location>
        <topology evidence="1 8">Multi-pass membrane protein</topology>
    </subcellularLocation>
</comment>
<evidence type="ECO:0000313" key="13">
    <source>
        <dbReference type="EMBL" id="CUS94645.1"/>
    </source>
</evidence>
<dbReference type="Proteomes" id="UP000182011">
    <property type="component" value="Unassembled WGS sequence"/>
</dbReference>
<evidence type="ECO:0000256" key="3">
    <source>
        <dbReference type="ARBA" id="ARBA00022452"/>
    </source>
</evidence>
<dbReference type="Pfam" id="PF00593">
    <property type="entry name" value="TonB_dep_Rec_b-barrel"/>
    <property type="match status" value="1"/>
</dbReference>
<dbReference type="SUPFAM" id="SSF56935">
    <property type="entry name" value="Porins"/>
    <property type="match status" value="1"/>
</dbReference>
<evidence type="ECO:0000256" key="9">
    <source>
        <dbReference type="RuleBase" id="RU003357"/>
    </source>
</evidence>
<organism evidence="14 15">
    <name type="scientific">Candidatus Kryptonium thompsonii</name>
    <dbReference type="NCBI Taxonomy" id="1633631"/>
    <lineage>
        <taxon>Bacteria</taxon>
        <taxon>Pseudomonadati</taxon>
        <taxon>Candidatus Kryptoniota</taxon>
        <taxon>Candidatus Kryptonium</taxon>
    </lineage>
</organism>
<keyword evidence="3 8" id="KW-1134">Transmembrane beta strand</keyword>
<sequence>MRIKFLALIALIFTISQSYFAQEKGLIRGFVYDSKAKYPLVNANVWLEGTNRGDVTDFKGYFEIKNLEPGNYTVSVSYVGYKRAKEVVSLGLGEVKTLEIYLEELPYFSVEEIVVFGKPAEVYNQAEIGGREITKKAPRDLGEFVKNFSNVSAVKKGGYALDPVVRGLKFDQLNVQIDNGIKIEPACPIRMDPPASHVQAEDLEKVEILKGPYALRYGPNLGGVLNFVLIKPKRFDKFSVGGKLETGYESNWNGKVAKLTLSGGQRLFDFAVSGGMKDYGNYKDGSGNQVQAGFNIKDWSGKFGFNPGDNHRLQVSVRGIYARNVFFPALLMDERRSDSRIISADYVSKNLSSLINAINLKAYYSKVHHIMDNEFKPTRMMVEAVTDVNTLTQGARAEVGLILGKSVVYLGFDYSKVEKDGFRTRKMLTGPMAGKTFKDTVWQNSYISNLGVFSEYRTGVYDFNLIFSARYDLNYADARTPASSFAGLFSSLSSKHYSFSVSAGIDKAVTSNVKLSVLLASSKRSPNISERYINFLPIGLDNYDYIGNPLLKPETNNSIDLILNSKMLGGVVKGDVFYYYVKNFISAKVRPDLMPKNMGVLGVKQFINIESARLWGFEIGYTSTFSRDYGFSLNIFRTKAWNAVTDEPLPEIPPLEARTTIYYNLFGGKVVPELTVRAVARKSDVSTSYGETQTPGFVLVNFVMSIDYFKFVDISLGVNNLLNKTYYEHLNRRIRTTGVPVYEPGRSFFVNLAIKLGE</sequence>
<dbReference type="InterPro" id="IPR012910">
    <property type="entry name" value="Plug_dom"/>
</dbReference>
<reference evidence="13 16" key="1">
    <citation type="submission" date="2015-11" db="EMBL/GenBank/DDBJ databases">
        <authorList>
            <person name="Varghese N."/>
        </authorList>
    </citation>
    <scope>NUCLEOTIDE SEQUENCE [LARGE SCALE GENOMIC DNA]</scope>
    <source>
        <strain evidence="13 16">JGI-8</strain>
    </source>
</reference>
<feature type="chain" id="PRO_5030013166" evidence="10">
    <location>
        <begin position="22"/>
        <end position="758"/>
    </location>
</feature>
<dbReference type="GO" id="GO:0015344">
    <property type="term" value="F:siderophore uptake transmembrane transporter activity"/>
    <property type="evidence" value="ECO:0007669"/>
    <property type="project" value="TreeGrafter"/>
</dbReference>
<feature type="domain" description="TonB-dependent receptor plug" evidence="12">
    <location>
        <begin position="128"/>
        <end position="223"/>
    </location>
</feature>
<dbReference type="OrthoDB" id="9759247at2"/>
<evidence type="ECO:0000256" key="1">
    <source>
        <dbReference type="ARBA" id="ARBA00004571"/>
    </source>
</evidence>
<evidence type="ECO:0000256" key="8">
    <source>
        <dbReference type="PROSITE-ProRule" id="PRU01360"/>
    </source>
</evidence>
<dbReference type="Gene3D" id="2.40.170.20">
    <property type="entry name" value="TonB-dependent receptor, beta-barrel domain"/>
    <property type="match status" value="1"/>
</dbReference>
<evidence type="ECO:0000256" key="5">
    <source>
        <dbReference type="ARBA" id="ARBA00023077"/>
    </source>
</evidence>
<evidence type="ECO:0000313" key="14">
    <source>
        <dbReference type="EMBL" id="CUU01909.1"/>
    </source>
</evidence>
<gene>
    <name evidence="14" type="ORF">JGI4_00395</name>
    <name evidence="13" type="ORF">JGI8_02025</name>
</gene>
<evidence type="ECO:0000256" key="6">
    <source>
        <dbReference type="ARBA" id="ARBA00023136"/>
    </source>
</evidence>
<dbReference type="RefSeq" id="WP_047134800.1">
    <property type="nucleotide sequence ID" value="NZ_CZVI01000052.1"/>
</dbReference>
<keyword evidence="10" id="KW-0732">Signal</keyword>
<dbReference type="SUPFAM" id="SSF49464">
    <property type="entry name" value="Carboxypeptidase regulatory domain-like"/>
    <property type="match status" value="1"/>
</dbReference>
<dbReference type="Gene3D" id="2.170.130.10">
    <property type="entry name" value="TonB-dependent receptor, plug domain"/>
    <property type="match status" value="1"/>
</dbReference>
<accession>A0A0P1LDL0</accession>
<evidence type="ECO:0000259" key="12">
    <source>
        <dbReference type="Pfam" id="PF07715"/>
    </source>
</evidence>
<dbReference type="InterPro" id="IPR039426">
    <property type="entry name" value="TonB-dep_rcpt-like"/>
</dbReference>
<dbReference type="InterPro" id="IPR000531">
    <property type="entry name" value="Beta-barrel_TonB"/>
</dbReference>
<accession>A0A0P1MH41</accession>
<dbReference type="PANTHER" id="PTHR30069:SF49">
    <property type="entry name" value="OUTER MEMBRANE PROTEIN C"/>
    <property type="match status" value="1"/>
</dbReference>
<evidence type="ECO:0000256" key="4">
    <source>
        <dbReference type="ARBA" id="ARBA00022692"/>
    </source>
</evidence>
<keyword evidence="7 8" id="KW-0998">Cell outer membrane</keyword>
<name>A0A0P1LSE2_9BACT</name>
<reference evidence="14 15" key="2">
    <citation type="submission" date="2015-11" db="EMBL/GenBank/DDBJ databases">
        <authorList>
            <person name="Zhang Y."/>
            <person name="Guo Z."/>
        </authorList>
    </citation>
    <scope>NUCLEOTIDE SEQUENCE [LARGE SCALE GENOMIC DNA]</scope>
    <source>
        <strain evidence="14">JGI-4</strain>
    </source>
</reference>
<accession>A0A0P1LSE2</accession>
<dbReference type="AlphaFoldDB" id="A0A0P1LSE2"/>
<dbReference type="Pfam" id="PF07715">
    <property type="entry name" value="Plug"/>
    <property type="match status" value="1"/>
</dbReference>
<dbReference type="InterPro" id="IPR036942">
    <property type="entry name" value="Beta-barrel_TonB_sf"/>
</dbReference>
<dbReference type="Proteomes" id="UP000182200">
    <property type="component" value="Unassembled WGS sequence"/>
</dbReference>
<accession>A0A0P1LNX5</accession>
<keyword evidence="6 8" id="KW-0472">Membrane</keyword>
<keyword evidence="2 8" id="KW-0813">Transport</keyword>
<keyword evidence="16" id="KW-1185">Reference proteome</keyword>
<accession>A0A0P1NWZ9</accession>
<evidence type="ECO:0000313" key="16">
    <source>
        <dbReference type="Proteomes" id="UP000182200"/>
    </source>
</evidence>
<dbReference type="Pfam" id="PF13715">
    <property type="entry name" value="CarbopepD_reg_2"/>
    <property type="match status" value="1"/>
</dbReference>
<evidence type="ECO:0000313" key="15">
    <source>
        <dbReference type="Proteomes" id="UP000182011"/>
    </source>
</evidence>
<accession>A0A0S4MT62</accession>